<dbReference type="NCBIfam" id="NF047593">
    <property type="entry name" value="IS66_ISAeme5_TnpA"/>
    <property type="match status" value="1"/>
</dbReference>
<comment type="caution">
    <text evidence="1">The sequence shown here is derived from an EMBL/GenBank/DDBJ whole genome shotgun (WGS) entry which is preliminary data.</text>
</comment>
<dbReference type="RefSeq" id="WP_379834511.1">
    <property type="nucleotide sequence ID" value="NZ_JBHRYQ010000001.1"/>
</dbReference>
<proteinExistence type="predicted"/>
<gene>
    <name evidence="1" type="ORF">ACFOOI_02145</name>
</gene>
<dbReference type="Proteomes" id="UP001595616">
    <property type="component" value="Unassembled WGS sequence"/>
</dbReference>
<evidence type="ECO:0008006" key="3">
    <source>
        <dbReference type="Google" id="ProtNLM"/>
    </source>
</evidence>
<accession>A0ABV7YQL8</accession>
<organism evidence="1 2">
    <name type="scientific">Lacihabitans lacunae</name>
    <dbReference type="NCBI Taxonomy" id="1028214"/>
    <lineage>
        <taxon>Bacteria</taxon>
        <taxon>Pseudomonadati</taxon>
        <taxon>Bacteroidota</taxon>
        <taxon>Cytophagia</taxon>
        <taxon>Cytophagales</taxon>
        <taxon>Leadbetterellaceae</taxon>
        <taxon>Lacihabitans</taxon>
    </lineage>
</organism>
<dbReference type="EMBL" id="JBHRYQ010000001">
    <property type="protein sequence ID" value="MFC3809444.1"/>
    <property type="molecule type" value="Genomic_DNA"/>
</dbReference>
<sequence>MENWKQILKDLKRSGQSIADYCREHGHRTHIILYWKQKQGQFQGKQSGFIEVKSQTDSPIEIVYPNGVRIRLGAGCKVTDIKALLDV</sequence>
<reference evidence="2" key="1">
    <citation type="journal article" date="2019" name="Int. J. Syst. Evol. Microbiol.">
        <title>The Global Catalogue of Microorganisms (GCM) 10K type strain sequencing project: providing services to taxonomists for standard genome sequencing and annotation.</title>
        <authorList>
            <consortium name="The Broad Institute Genomics Platform"/>
            <consortium name="The Broad Institute Genome Sequencing Center for Infectious Disease"/>
            <person name="Wu L."/>
            <person name="Ma J."/>
        </authorList>
    </citation>
    <scope>NUCLEOTIDE SEQUENCE [LARGE SCALE GENOMIC DNA]</scope>
    <source>
        <strain evidence="2">CECT 7956</strain>
    </source>
</reference>
<keyword evidence="2" id="KW-1185">Reference proteome</keyword>
<name>A0ABV7YQL8_9BACT</name>
<evidence type="ECO:0000313" key="1">
    <source>
        <dbReference type="EMBL" id="MFC3809444.1"/>
    </source>
</evidence>
<evidence type="ECO:0000313" key="2">
    <source>
        <dbReference type="Proteomes" id="UP001595616"/>
    </source>
</evidence>
<protein>
    <recommendedName>
        <fullName evidence="3">IS66 family insertion sequence element accessory protein TnpB</fullName>
    </recommendedName>
</protein>